<feature type="compositionally biased region" description="Acidic residues" evidence="2">
    <location>
        <begin position="310"/>
        <end position="319"/>
    </location>
</feature>
<feature type="region of interest" description="Disordered" evidence="2">
    <location>
        <begin position="396"/>
        <end position="544"/>
    </location>
</feature>
<organism evidence="3 4">
    <name type="scientific">Paraconiothyrium brasiliense</name>
    <dbReference type="NCBI Taxonomy" id="300254"/>
    <lineage>
        <taxon>Eukaryota</taxon>
        <taxon>Fungi</taxon>
        <taxon>Dikarya</taxon>
        <taxon>Ascomycota</taxon>
        <taxon>Pezizomycotina</taxon>
        <taxon>Dothideomycetes</taxon>
        <taxon>Pleosporomycetidae</taxon>
        <taxon>Pleosporales</taxon>
        <taxon>Massarineae</taxon>
        <taxon>Didymosphaeriaceae</taxon>
        <taxon>Paraconiothyrium</taxon>
    </lineage>
</organism>
<sequence length="1076" mass="118547">MSELLENALIDPDDNAACHALHALLSTEISTQSPALPATAKAFLGAFCDEAASVIRRRWTGLVLARLLESCPGVARHLRRDPEDLVRIGAVILGLNEAEETKIVAGLIIRAGLSQGIKFSDFWSERKVHATATLFPKNADTSWMKGFQDYMDTLSALSLGNSSPQLVLLYPVALHAADGFQWSAAIGNVPIFLIENQTLTMITPASALHEINFVYIPLQSVKKVYCQPPSPYNHQGEVAPVAPWAVVLEFLSVSTSYQVNCSTHSGRSFTILMETSADAKECMRCINDILRPKGNPSDVTNASDSALEGDANEEKDIENDLPPISRGSIIKFDRSQRKGSIIKGTQPIDQVAPKAARGYQTGSVEINHGALPEIRKPLRLSGVKSMIEAKHTEFEFPDRSPSFKRPTKAKTEKLSANRDGLATSQLSATKSTDKKVNASKPVHKQAGQRRQSDVFSIPQEKLDVGGAQRGTKRTRAMAMTYKEDTSSEENSSGSEFMDSKRTKRPRRRPAKTRTRNERLASSPTRSVTSSRRSRQSKVNVQPLQPLKDSLLLNLQPTIRANEGQIPKGYNTRSEMRNAQNPTTNTPRGEDLSSEAHILKKLNDSESDSELGYIDAHSSEIDNGVASRKRTSCSSTPSTPRPQRAALDPDGTETNADVGEPMSVKPPLTVAPIRVLEDPSSPCDSRADRSMQAPPKPVVEETILTTSPKTAQRLVRSHGHYDERQTPIQQLGKRSHSDLSFNLEILSSNSKPTPASPSAASTAISGLADRHQVRIEQAHGEYKIEKSDPFQLSRRKVTSFTRRLVESRDVSQDPEPEEHAKSTEGNSQGHPIELGDSPSSPSSEALPPIEQSPITTNDHTGVTQPIEFLQIQAPELTRRSRSRAIEPLTATVAPGEASQHQCGHQDHQRGNVPRFAADAEMEGDTLVEFEEPQQTPHEVSHLRSSPPPMDLSPSSHSSTSAEPEPRTDPHVPTSEAEEMEWEAHLRPYQLDLKDQLLRVSNRVLQHIVGNESAVSDIADTYTKDGQQSLDLLFESHEQQFDAMHKDIKQKKAKLNKATEKVLSKLRKERKQVEDDEE</sequence>
<reference evidence="3 4" key="1">
    <citation type="submission" date="2024-02" db="EMBL/GenBank/DDBJ databases">
        <title>De novo assembly and annotation of 12 fungi associated with fruit tree decline syndrome in Ontario, Canada.</title>
        <authorList>
            <person name="Sulman M."/>
            <person name="Ellouze W."/>
            <person name="Ilyukhin E."/>
        </authorList>
    </citation>
    <scope>NUCLEOTIDE SEQUENCE [LARGE SCALE GENOMIC DNA]</scope>
    <source>
        <strain evidence="3 4">M42-189</strain>
    </source>
</reference>
<evidence type="ECO:0000313" key="3">
    <source>
        <dbReference type="EMBL" id="KAL1595645.1"/>
    </source>
</evidence>
<feature type="compositionally biased region" description="Low complexity" evidence="2">
    <location>
        <begin position="521"/>
        <end position="530"/>
    </location>
</feature>
<name>A0ABR3QTZ8_9PLEO</name>
<evidence type="ECO:0000256" key="1">
    <source>
        <dbReference type="SAM" id="Coils"/>
    </source>
</evidence>
<feature type="region of interest" description="Disordered" evidence="2">
    <location>
        <begin position="561"/>
        <end position="592"/>
    </location>
</feature>
<feature type="compositionally biased region" description="Polar residues" evidence="2">
    <location>
        <begin position="851"/>
        <end position="862"/>
    </location>
</feature>
<feature type="region of interest" description="Disordered" evidence="2">
    <location>
        <begin position="930"/>
        <end position="977"/>
    </location>
</feature>
<proteinExistence type="predicted"/>
<feature type="compositionally biased region" description="Basic residues" evidence="2">
    <location>
        <begin position="501"/>
        <end position="513"/>
    </location>
</feature>
<accession>A0ABR3QTZ8</accession>
<dbReference type="Proteomes" id="UP001521785">
    <property type="component" value="Unassembled WGS sequence"/>
</dbReference>
<gene>
    <name evidence="3" type="ORF">SLS60_009334</name>
</gene>
<keyword evidence="1" id="KW-0175">Coiled coil</keyword>
<protein>
    <submittedName>
        <fullName evidence="3">Uncharacterized protein</fullName>
    </submittedName>
</protein>
<feature type="compositionally biased region" description="Polar residues" evidence="2">
    <location>
        <begin position="570"/>
        <end position="586"/>
    </location>
</feature>
<feature type="region of interest" description="Disordered" evidence="2">
    <location>
        <begin position="293"/>
        <end position="326"/>
    </location>
</feature>
<feature type="compositionally biased region" description="Basic and acidic residues" evidence="2">
    <location>
        <begin position="802"/>
        <end position="821"/>
    </location>
</feature>
<feature type="compositionally biased region" description="Low complexity" evidence="2">
    <location>
        <begin position="631"/>
        <end position="641"/>
    </location>
</feature>
<feature type="compositionally biased region" description="Low complexity" evidence="2">
    <location>
        <begin position="950"/>
        <end position="961"/>
    </location>
</feature>
<dbReference type="EMBL" id="JAKJXO020000015">
    <property type="protein sequence ID" value="KAL1595645.1"/>
    <property type="molecule type" value="Genomic_DNA"/>
</dbReference>
<evidence type="ECO:0000313" key="4">
    <source>
        <dbReference type="Proteomes" id="UP001521785"/>
    </source>
</evidence>
<keyword evidence="4" id="KW-1185">Reference proteome</keyword>
<feature type="region of interest" description="Disordered" evidence="2">
    <location>
        <begin position="802"/>
        <end position="880"/>
    </location>
</feature>
<feature type="coiled-coil region" evidence="1">
    <location>
        <begin position="1039"/>
        <end position="1074"/>
    </location>
</feature>
<comment type="caution">
    <text evidence="3">The sequence shown here is derived from an EMBL/GenBank/DDBJ whole genome shotgun (WGS) entry which is preliminary data.</text>
</comment>
<evidence type="ECO:0000256" key="2">
    <source>
        <dbReference type="SAM" id="MobiDB-lite"/>
    </source>
</evidence>
<feature type="region of interest" description="Disordered" evidence="2">
    <location>
        <begin position="621"/>
        <end position="695"/>
    </location>
</feature>